<evidence type="ECO:0000256" key="3">
    <source>
        <dbReference type="ARBA" id="ARBA00022989"/>
    </source>
</evidence>
<reference evidence="6 7" key="2">
    <citation type="submission" date="2018-11" db="EMBL/GenBank/DDBJ databases">
        <authorList>
            <consortium name="Pathogen Informatics"/>
        </authorList>
    </citation>
    <scope>NUCLEOTIDE SEQUENCE [LARGE SCALE GENOMIC DNA]</scope>
</reference>
<proteinExistence type="predicted"/>
<organism evidence="8">
    <name type="scientific">Anisakis simplex</name>
    <name type="common">Herring worm</name>
    <dbReference type="NCBI Taxonomy" id="6269"/>
    <lineage>
        <taxon>Eukaryota</taxon>
        <taxon>Metazoa</taxon>
        <taxon>Ecdysozoa</taxon>
        <taxon>Nematoda</taxon>
        <taxon>Chromadorea</taxon>
        <taxon>Rhabditida</taxon>
        <taxon>Spirurina</taxon>
        <taxon>Ascaridomorpha</taxon>
        <taxon>Ascaridoidea</taxon>
        <taxon>Anisakidae</taxon>
        <taxon>Anisakis</taxon>
        <taxon>Anisakis simplex complex</taxon>
    </lineage>
</organism>
<evidence type="ECO:0000256" key="2">
    <source>
        <dbReference type="ARBA" id="ARBA00022692"/>
    </source>
</evidence>
<dbReference type="GO" id="GO:0016020">
    <property type="term" value="C:membrane"/>
    <property type="evidence" value="ECO:0007669"/>
    <property type="project" value="UniProtKB-SubCell"/>
</dbReference>
<accession>A0A0M3KFI4</accession>
<dbReference type="EMBL" id="UYRR01036691">
    <property type="protein sequence ID" value="VDK67702.1"/>
    <property type="molecule type" value="Genomic_DNA"/>
</dbReference>
<evidence type="ECO:0000256" key="5">
    <source>
        <dbReference type="SAM" id="Phobius"/>
    </source>
</evidence>
<evidence type="ECO:0000313" key="7">
    <source>
        <dbReference type="Proteomes" id="UP000267096"/>
    </source>
</evidence>
<dbReference type="AlphaFoldDB" id="A0A0M3KFI4"/>
<sequence>MEKLSGSLYWNLVYTGVIRYTFNIIAGASDRMFPFVGRKFIHLGSHLFVSSTIGAVVLINILGATHSYEMLIRVLVLCGVSMTSQLYIVNILCAAELFPTAIRNVADSQLSIWNRTGTVIAPQIFFLADIWDGLPYAFMMFLCVIDSVIFHYFIPETKDQPLIDAMPEADLLKRKSKNPERS</sequence>
<keyword evidence="4 5" id="KW-0472">Membrane</keyword>
<protein>
    <submittedName>
        <fullName evidence="8">MFS domain-containing protein</fullName>
    </submittedName>
</protein>
<comment type="subcellular location">
    <subcellularLocation>
        <location evidence="1">Membrane</location>
        <topology evidence="1">Multi-pass membrane protein</topology>
    </subcellularLocation>
</comment>
<gene>
    <name evidence="6" type="ORF">ASIM_LOCUS19133</name>
</gene>
<keyword evidence="2 5" id="KW-0812">Transmembrane</keyword>
<dbReference type="OrthoDB" id="3936150at2759"/>
<feature type="transmembrane region" description="Helical" evidence="5">
    <location>
        <begin position="134"/>
        <end position="154"/>
    </location>
</feature>
<evidence type="ECO:0000256" key="1">
    <source>
        <dbReference type="ARBA" id="ARBA00004141"/>
    </source>
</evidence>
<feature type="transmembrane region" description="Helical" evidence="5">
    <location>
        <begin position="12"/>
        <end position="28"/>
    </location>
</feature>
<keyword evidence="3 5" id="KW-1133">Transmembrane helix</keyword>
<name>A0A0M3KFI4_ANISI</name>
<dbReference type="PANTHER" id="PTHR24064">
    <property type="entry name" value="SOLUTE CARRIER FAMILY 22 MEMBER"/>
    <property type="match status" value="1"/>
</dbReference>
<evidence type="ECO:0000313" key="8">
    <source>
        <dbReference type="WBParaSite" id="ASIM_0001974401-mRNA-1"/>
    </source>
</evidence>
<dbReference type="InterPro" id="IPR036259">
    <property type="entry name" value="MFS_trans_sf"/>
</dbReference>
<reference evidence="8" key="1">
    <citation type="submission" date="2017-02" db="UniProtKB">
        <authorList>
            <consortium name="WormBaseParasite"/>
        </authorList>
    </citation>
    <scope>IDENTIFICATION</scope>
</reference>
<feature type="transmembrane region" description="Helical" evidence="5">
    <location>
        <begin position="40"/>
        <end position="62"/>
    </location>
</feature>
<dbReference type="Gene3D" id="1.20.1250.20">
    <property type="entry name" value="MFS general substrate transporter like domains"/>
    <property type="match status" value="1"/>
</dbReference>
<dbReference type="Proteomes" id="UP000267096">
    <property type="component" value="Unassembled WGS sequence"/>
</dbReference>
<dbReference type="SUPFAM" id="SSF103473">
    <property type="entry name" value="MFS general substrate transporter"/>
    <property type="match status" value="1"/>
</dbReference>
<evidence type="ECO:0000313" key="6">
    <source>
        <dbReference type="EMBL" id="VDK67702.1"/>
    </source>
</evidence>
<feature type="transmembrane region" description="Helical" evidence="5">
    <location>
        <begin position="74"/>
        <end position="98"/>
    </location>
</feature>
<evidence type="ECO:0000256" key="4">
    <source>
        <dbReference type="ARBA" id="ARBA00023136"/>
    </source>
</evidence>
<dbReference type="WBParaSite" id="ASIM_0001974401-mRNA-1">
    <property type="protein sequence ID" value="ASIM_0001974401-mRNA-1"/>
    <property type="gene ID" value="ASIM_0001974401"/>
</dbReference>
<keyword evidence="7" id="KW-1185">Reference proteome</keyword>